<dbReference type="InterPro" id="IPR036388">
    <property type="entry name" value="WH-like_DNA-bd_sf"/>
</dbReference>
<dbReference type="CDD" id="cd00090">
    <property type="entry name" value="HTH_ARSR"/>
    <property type="match status" value="1"/>
</dbReference>
<evidence type="ECO:0000313" key="1">
    <source>
        <dbReference type="EMBL" id="GLW92648.1"/>
    </source>
</evidence>
<dbReference type="InterPro" id="IPR051011">
    <property type="entry name" value="Metal_resp_trans_reg"/>
</dbReference>
<organism evidence="1 2">
    <name type="scientific">Actinokineospora globicatena</name>
    <dbReference type="NCBI Taxonomy" id="103729"/>
    <lineage>
        <taxon>Bacteria</taxon>
        <taxon>Bacillati</taxon>
        <taxon>Actinomycetota</taxon>
        <taxon>Actinomycetes</taxon>
        <taxon>Pseudonocardiales</taxon>
        <taxon>Pseudonocardiaceae</taxon>
        <taxon>Actinokineospora</taxon>
    </lineage>
</organism>
<reference evidence="1" key="1">
    <citation type="submission" date="2023-02" db="EMBL/GenBank/DDBJ databases">
        <title>Actinokineospora globicatena NBRC 15670.</title>
        <authorList>
            <person name="Ichikawa N."/>
            <person name="Sato H."/>
            <person name="Tonouchi N."/>
        </authorList>
    </citation>
    <scope>NUCLEOTIDE SEQUENCE</scope>
    <source>
        <strain evidence="1">NBRC 15670</strain>
    </source>
</reference>
<dbReference type="Proteomes" id="UP001165042">
    <property type="component" value="Unassembled WGS sequence"/>
</dbReference>
<dbReference type="EMBL" id="BSSD01000005">
    <property type="protein sequence ID" value="GLW92648.1"/>
    <property type="molecule type" value="Genomic_DNA"/>
</dbReference>
<accession>A0A9W6QLI3</accession>
<keyword evidence="2" id="KW-1185">Reference proteome</keyword>
<protein>
    <submittedName>
        <fullName evidence="1">Transcriptional regulator</fullName>
    </submittedName>
</protein>
<dbReference type="PANTHER" id="PTHR43132">
    <property type="entry name" value="ARSENICAL RESISTANCE OPERON REPRESSOR ARSR-RELATED"/>
    <property type="match status" value="1"/>
</dbReference>
<dbReference type="SUPFAM" id="SSF46785">
    <property type="entry name" value="Winged helix' DNA-binding domain"/>
    <property type="match status" value="1"/>
</dbReference>
<dbReference type="PANTHER" id="PTHR43132:SF6">
    <property type="entry name" value="HTH-TYPE TRANSCRIPTIONAL REPRESSOR CZRA"/>
    <property type="match status" value="1"/>
</dbReference>
<dbReference type="Pfam" id="PF12840">
    <property type="entry name" value="HTH_20"/>
    <property type="match status" value="1"/>
</dbReference>
<comment type="caution">
    <text evidence="1">The sequence shown here is derived from an EMBL/GenBank/DDBJ whole genome shotgun (WGS) entry which is preliminary data.</text>
</comment>
<dbReference type="RefSeq" id="WP_285611167.1">
    <property type="nucleotide sequence ID" value="NZ_BSSD01000005.1"/>
</dbReference>
<dbReference type="InterPro" id="IPR036390">
    <property type="entry name" value="WH_DNA-bd_sf"/>
</dbReference>
<sequence>MITARLDADVLARVRLSSSPAAEALAWLVATLAERRHPIFGAPGPAARFALRDRDVRMIASTLPTGKGYMPDLLTPPPPRGAADLVLAEQLDMVAATPADVAAFQVAATKHPSADARRAIENGTFAVRAAQGLARFWSAAMTESWSGLRDRLDADITAKSKVMATEGVGALLGSLHTHIRWTGGAIELTKNRSWHWETTPTDLVLSPVALTWPTYYVQLEDPENAVLYYPPQGLGVPTGADRTAVSRLIGPTRATLLRDLHVPRSTTDLSKRHQLAVGTVSYHLSVLHESGLVTKTRAKRTVLYQRTDQAERLQ</sequence>
<dbReference type="Gene3D" id="1.10.10.10">
    <property type="entry name" value="Winged helix-like DNA-binding domain superfamily/Winged helix DNA-binding domain"/>
    <property type="match status" value="1"/>
</dbReference>
<dbReference type="InterPro" id="IPR011991">
    <property type="entry name" value="ArsR-like_HTH"/>
</dbReference>
<gene>
    <name evidence="1" type="ORF">Aglo03_34640</name>
</gene>
<proteinExistence type="predicted"/>
<evidence type="ECO:0000313" key="2">
    <source>
        <dbReference type="Proteomes" id="UP001165042"/>
    </source>
</evidence>
<name>A0A9W6QLI3_9PSEU</name>
<dbReference type="AlphaFoldDB" id="A0A9W6QLI3"/>